<organism evidence="3 4">
    <name type="scientific">Cloeon dipterum</name>
    <dbReference type="NCBI Taxonomy" id="197152"/>
    <lineage>
        <taxon>Eukaryota</taxon>
        <taxon>Metazoa</taxon>
        <taxon>Ecdysozoa</taxon>
        <taxon>Arthropoda</taxon>
        <taxon>Hexapoda</taxon>
        <taxon>Insecta</taxon>
        <taxon>Pterygota</taxon>
        <taxon>Palaeoptera</taxon>
        <taxon>Ephemeroptera</taxon>
        <taxon>Pisciforma</taxon>
        <taxon>Baetidae</taxon>
        <taxon>Cloeon</taxon>
    </lineage>
</organism>
<evidence type="ECO:0000313" key="4">
    <source>
        <dbReference type="Proteomes" id="UP000494165"/>
    </source>
</evidence>
<dbReference type="InterPro" id="IPR016159">
    <property type="entry name" value="Cullin_repeat-like_dom_sf"/>
</dbReference>
<gene>
    <name evidence="3" type="ORF">CLODIP_2_CD09486</name>
</gene>
<dbReference type="InterPro" id="IPR001373">
    <property type="entry name" value="Cullin_N"/>
</dbReference>
<name>A0A8S1DRI1_9INSE</name>
<dbReference type="GO" id="GO:0031625">
    <property type="term" value="F:ubiquitin protein ligase binding"/>
    <property type="evidence" value="ECO:0007669"/>
    <property type="project" value="InterPro"/>
</dbReference>
<evidence type="ECO:0000313" key="3">
    <source>
        <dbReference type="EMBL" id="CAB3382540.1"/>
    </source>
</evidence>
<dbReference type="EMBL" id="CADEPI010000275">
    <property type="protein sequence ID" value="CAB3382540.1"/>
    <property type="molecule type" value="Genomic_DNA"/>
</dbReference>
<dbReference type="SUPFAM" id="SSF74788">
    <property type="entry name" value="Cullin repeat-like"/>
    <property type="match status" value="1"/>
</dbReference>
<dbReference type="Proteomes" id="UP000494165">
    <property type="component" value="Unassembled WGS sequence"/>
</dbReference>
<evidence type="ECO:0000256" key="1">
    <source>
        <dbReference type="ARBA" id="ARBA00006019"/>
    </source>
</evidence>
<dbReference type="Gene3D" id="1.20.1310.10">
    <property type="entry name" value="Cullin Repeats"/>
    <property type="match status" value="2"/>
</dbReference>
<dbReference type="Pfam" id="PF00888">
    <property type="entry name" value="Cullin"/>
    <property type="match status" value="1"/>
</dbReference>
<evidence type="ECO:0000259" key="2">
    <source>
        <dbReference type="Pfam" id="PF00888"/>
    </source>
</evidence>
<sequence>MWEKDINVTVCWEKIEPVASAIWKKEEKLDPSKWREAFCAVYGLSMKSEFFQEFHPKIESIVTDHVKVIKQELLAHENLLKNYCHAWRDYKAADKNFQMLFSHFNKLIIKENKIYPKETDDGSKRYLAIEDMINFSWKKHMLEPIGSEITGLLWNAIKNEENVQEVVQSFEQVDAVDIFEKTFFEKLGDHYESMSIEWFQGLNVAEFIEKVMQKMEEEVVWCQKFLPQSSIDKMRSIFIEKATTEHTDEMMIECQKLLKENRNEELKKLYKIVKLLPAESKSIDLLSAALRITVRNEALDSSYLNMKEFEANLLSIYKKYRALIGEVFFHNYLCINGLQAALGYESKTDRCDGTKMLEKCMKDLCSSENSPLESTQKASSLKDLLPNLNSILKKLNLPFMKTDNLQMEIPNLKQMILHQYQELEQKKRLSVSPQKMHLQEFSVA</sequence>
<proteinExistence type="inferred from homology"/>
<dbReference type="AlphaFoldDB" id="A0A8S1DRI1"/>
<keyword evidence="4" id="KW-1185">Reference proteome</keyword>
<comment type="caution">
    <text evidence="3">The sequence shown here is derived from an EMBL/GenBank/DDBJ whole genome shotgun (WGS) entry which is preliminary data.</text>
</comment>
<accession>A0A8S1DRI1</accession>
<reference evidence="3 4" key="1">
    <citation type="submission" date="2020-04" db="EMBL/GenBank/DDBJ databases">
        <authorList>
            <person name="Alioto T."/>
            <person name="Alioto T."/>
            <person name="Gomez Garrido J."/>
        </authorList>
    </citation>
    <scope>NUCLEOTIDE SEQUENCE [LARGE SCALE GENOMIC DNA]</scope>
</reference>
<feature type="domain" description="Cullin N-terminal" evidence="2">
    <location>
        <begin position="12"/>
        <end position="342"/>
    </location>
</feature>
<dbReference type="GO" id="GO:0006511">
    <property type="term" value="P:ubiquitin-dependent protein catabolic process"/>
    <property type="evidence" value="ECO:0007669"/>
    <property type="project" value="InterPro"/>
</dbReference>
<protein>
    <recommendedName>
        <fullName evidence="2">Cullin N-terminal domain-containing protein</fullName>
    </recommendedName>
</protein>
<comment type="similarity">
    <text evidence="1">Belongs to the cullin family.</text>
</comment>